<dbReference type="PANTHER" id="PTHR46401:SF2">
    <property type="entry name" value="GLYCOSYLTRANSFERASE WBBK-RELATED"/>
    <property type="match status" value="1"/>
</dbReference>
<keyword evidence="6" id="KW-1185">Reference proteome</keyword>
<dbReference type="RefSeq" id="WP_116413844.1">
    <property type="nucleotide sequence ID" value="NZ_NBWZ01000001.1"/>
</dbReference>
<protein>
    <submittedName>
        <fullName evidence="5">Uncharacterized protein</fullName>
    </submittedName>
</protein>
<dbReference type="Gene3D" id="3.40.50.2000">
    <property type="entry name" value="Glycogen Phosphorylase B"/>
    <property type="match status" value="2"/>
</dbReference>
<name>A0A3E0VHU6_9MICO</name>
<organism evidence="5 6">
    <name type="scientific">Subtercola boreus</name>
    <dbReference type="NCBI Taxonomy" id="120213"/>
    <lineage>
        <taxon>Bacteria</taxon>
        <taxon>Bacillati</taxon>
        <taxon>Actinomycetota</taxon>
        <taxon>Actinomycetes</taxon>
        <taxon>Micrococcales</taxon>
        <taxon>Microbacteriaceae</taxon>
        <taxon>Subtercola</taxon>
    </lineage>
</organism>
<evidence type="ECO:0000259" key="3">
    <source>
        <dbReference type="Pfam" id="PF00534"/>
    </source>
</evidence>
<dbReference type="Proteomes" id="UP000256486">
    <property type="component" value="Unassembled WGS sequence"/>
</dbReference>
<gene>
    <name evidence="5" type="ORF">B7R54_03765</name>
</gene>
<dbReference type="Pfam" id="PF00534">
    <property type="entry name" value="Glycos_transf_1"/>
    <property type="match status" value="1"/>
</dbReference>
<dbReference type="InterPro" id="IPR028098">
    <property type="entry name" value="Glyco_trans_4-like_N"/>
</dbReference>
<proteinExistence type="predicted"/>
<dbReference type="AlphaFoldDB" id="A0A3E0VHU6"/>
<dbReference type="Pfam" id="PF13439">
    <property type="entry name" value="Glyco_transf_4"/>
    <property type="match status" value="1"/>
</dbReference>
<reference evidence="5 6" key="1">
    <citation type="submission" date="2017-04" db="EMBL/GenBank/DDBJ databases">
        <title>Comparative genome analysis of Subtercola boreus.</title>
        <authorList>
            <person name="Cho Y.-J."/>
            <person name="Cho A."/>
            <person name="Kim O.-S."/>
            <person name="Lee J.-I."/>
        </authorList>
    </citation>
    <scope>NUCLEOTIDE SEQUENCE [LARGE SCALE GENOMIC DNA]</scope>
    <source>
        <strain evidence="5 6">K300</strain>
    </source>
</reference>
<comment type="caution">
    <text evidence="5">The sequence shown here is derived from an EMBL/GenBank/DDBJ whole genome shotgun (WGS) entry which is preliminary data.</text>
</comment>
<dbReference type="OrthoDB" id="9810929at2"/>
<dbReference type="GO" id="GO:0016757">
    <property type="term" value="F:glycosyltransferase activity"/>
    <property type="evidence" value="ECO:0007669"/>
    <property type="project" value="UniProtKB-KW"/>
</dbReference>
<dbReference type="InterPro" id="IPR001296">
    <property type="entry name" value="Glyco_trans_1"/>
</dbReference>
<evidence type="ECO:0000256" key="2">
    <source>
        <dbReference type="ARBA" id="ARBA00022679"/>
    </source>
</evidence>
<dbReference type="CDD" id="cd03809">
    <property type="entry name" value="GT4_MtfB-like"/>
    <property type="match status" value="1"/>
</dbReference>
<dbReference type="GO" id="GO:0009103">
    <property type="term" value="P:lipopolysaccharide biosynthetic process"/>
    <property type="evidence" value="ECO:0007669"/>
    <property type="project" value="TreeGrafter"/>
</dbReference>
<sequence length="397" mass="42205">MTARHLRVLFDATAIPADRGGVGRYVENVVTELVRSGVPLAVVCQPRDRAFFEAAGVTRVVEIAGWGSRASGRLLWEQLVLPGLARRTGADVIHSPHYTFPLVTRRARVVTVHDLTFFSAPEVHGRLKRKFFRTWIRATRLARVTVVTPSRTTAEEYTRVTGADPARVFAAPLGYDSAVFRPPTNDEVEAFRASQEPLPAGWIAFLGTLEPRKNVPALVRGYAAAMAERAPGARPALLLSGGAGWDDAVEGTVAEAVAGGADVRMLGYLPLEQLRSLLGGSLLTAYPSLGEGFGLPVLEAMACGSAVLTSRRLSLPEVGGDAVSYTEVDSASIASALGRLLDTPAERSRLGLAGRSRATRFTWAACALHHVEAYTAARGGSAATDSAARGPRPTKGS</sequence>
<keyword evidence="2" id="KW-0808">Transferase</keyword>
<evidence type="ECO:0000313" key="6">
    <source>
        <dbReference type="Proteomes" id="UP000256486"/>
    </source>
</evidence>
<evidence type="ECO:0000313" key="5">
    <source>
        <dbReference type="EMBL" id="RFA08437.1"/>
    </source>
</evidence>
<evidence type="ECO:0000259" key="4">
    <source>
        <dbReference type="Pfam" id="PF13439"/>
    </source>
</evidence>
<evidence type="ECO:0000256" key="1">
    <source>
        <dbReference type="ARBA" id="ARBA00022676"/>
    </source>
</evidence>
<feature type="domain" description="Glycosyltransferase subfamily 4-like N-terminal" evidence="4">
    <location>
        <begin position="20"/>
        <end position="177"/>
    </location>
</feature>
<dbReference type="EMBL" id="NBWZ01000001">
    <property type="protein sequence ID" value="RFA08437.1"/>
    <property type="molecule type" value="Genomic_DNA"/>
</dbReference>
<keyword evidence="1" id="KW-0328">Glycosyltransferase</keyword>
<dbReference type="SUPFAM" id="SSF53756">
    <property type="entry name" value="UDP-Glycosyltransferase/glycogen phosphorylase"/>
    <property type="match status" value="1"/>
</dbReference>
<dbReference type="PANTHER" id="PTHR46401">
    <property type="entry name" value="GLYCOSYLTRANSFERASE WBBK-RELATED"/>
    <property type="match status" value="1"/>
</dbReference>
<feature type="domain" description="Glycosyl transferase family 1" evidence="3">
    <location>
        <begin position="195"/>
        <end position="356"/>
    </location>
</feature>
<accession>A0A3E0VHU6</accession>